<protein>
    <submittedName>
        <fullName evidence="2">Uncharacterized protein</fullName>
    </submittedName>
</protein>
<proteinExistence type="predicted"/>
<accession>A0AC34F1P2</accession>
<dbReference type="Proteomes" id="UP000887579">
    <property type="component" value="Unplaced"/>
</dbReference>
<evidence type="ECO:0000313" key="1">
    <source>
        <dbReference type="Proteomes" id="UP000887579"/>
    </source>
</evidence>
<dbReference type="WBParaSite" id="ES5_v2.g10921.t1">
    <property type="protein sequence ID" value="ES5_v2.g10921.t1"/>
    <property type="gene ID" value="ES5_v2.g10921"/>
</dbReference>
<reference evidence="2" key="1">
    <citation type="submission" date="2022-11" db="UniProtKB">
        <authorList>
            <consortium name="WormBaseParasite"/>
        </authorList>
    </citation>
    <scope>IDENTIFICATION</scope>
</reference>
<evidence type="ECO:0000313" key="2">
    <source>
        <dbReference type="WBParaSite" id="ES5_v2.g10921.t1"/>
    </source>
</evidence>
<organism evidence="1 2">
    <name type="scientific">Panagrolaimus sp. ES5</name>
    <dbReference type="NCBI Taxonomy" id="591445"/>
    <lineage>
        <taxon>Eukaryota</taxon>
        <taxon>Metazoa</taxon>
        <taxon>Ecdysozoa</taxon>
        <taxon>Nematoda</taxon>
        <taxon>Chromadorea</taxon>
        <taxon>Rhabditida</taxon>
        <taxon>Tylenchina</taxon>
        <taxon>Panagrolaimomorpha</taxon>
        <taxon>Panagrolaimoidea</taxon>
        <taxon>Panagrolaimidae</taxon>
        <taxon>Panagrolaimus</taxon>
    </lineage>
</organism>
<name>A0AC34F1P2_9BILA</name>
<sequence length="171" mass="20235">MLLNTILIVRNVSLGHIKVNDDIEFCTVQLENGKYQIENVKGNVELIKVVAKHYDVNIYNGILCLWDCKRSDRYDFYIKTETKLQEVIVYHLQLDYKSCFALKLLQFYTKNIIIADRGIFKCYIKKTDYQFIEVHIANPDKIIINDKKEDYQCLVELKKEDMTVTLTFTFD</sequence>